<evidence type="ECO:0000259" key="2">
    <source>
        <dbReference type="Pfam" id="PF01624"/>
    </source>
</evidence>
<feature type="compositionally biased region" description="Basic and acidic residues" evidence="1">
    <location>
        <begin position="116"/>
        <end position="129"/>
    </location>
</feature>
<dbReference type="Gene3D" id="3.40.1170.10">
    <property type="entry name" value="DNA repair protein MutS, domain I"/>
    <property type="match status" value="1"/>
</dbReference>
<evidence type="ECO:0000313" key="3">
    <source>
        <dbReference type="EMBL" id="RLT81443.1"/>
    </source>
</evidence>
<name>A0A3L8AFP3_9BACE</name>
<dbReference type="Pfam" id="PF01624">
    <property type="entry name" value="MutS_I"/>
    <property type="match status" value="1"/>
</dbReference>
<protein>
    <submittedName>
        <fullName evidence="3">DNA mismatch repair protein MutS</fullName>
    </submittedName>
</protein>
<feature type="region of interest" description="Disordered" evidence="1">
    <location>
        <begin position="102"/>
        <end position="178"/>
    </location>
</feature>
<dbReference type="EMBL" id="RAZM01000005">
    <property type="protein sequence ID" value="RLT81443.1"/>
    <property type="molecule type" value="Genomic_DNA"/>
</dbReference>
<proteinExistence type="predicted"/>
<dbReference type="AlphaFoldDB" id="A0A3L8AFP3"/>
<gene>
    <name evidence="3" type="ORF">D7Y07_03200</name>
</gene>
<feature type="compositionally biased region" description="Basic and acidic residues" evidence="1">
    <location>
        <begin position="137"/>
        <end position="178"/>
    </location>
</feature>
<dbReference type="GO" id="GO:0030983">
    <property type="term" value="F:mismatched DNA binding"/>
    <property type="evidence" value="ECO:0007669"/>
    <property type="project" value="InterPro"/>
</dbReference>
<accession>A0A3L8AFP3</accession>
<feature type="domain" description="DNA mismatch repair protein MutS-like N-terminal" evidence="2">
    <location>
        <begin position="11"/>
        <end position="103"/>
    </location>
</feature>
<evidence type="ECO:0000313" key="4">
    <source>
        <dbReference type="Proteomes" id="UP000267159"/>
    </source>
</evidence>
<sequence>MVQKKPENDAGLLKQFNDLKQKHPDAMLLFREGDFYRMYKEDAVKAAVILGIKAMDKMLPGEKTDMKIAEFAHYSLDTYLPKLIRSGARVAICDRLEDPKRMKLEKESTTQSNNKDMTKKSKKQEKQEEPAQAVKNTVKEKPAKEQKTKAKAETKTETKADAKTEAKETVKQERKPREPQMITANGEKITHGHAYQSKANPEEWYFTAKMDGKQLKPQRMDATDLAAFQKKEMTVPQLMERYYPTKLMQRVPEEAFKLPKAIAGPEGNITVDKFNVYKEKDEQRPDYGKYKFYAQIGDTKMSAVASRQDLNAYFDRVATPNQLVEKNFGERLHLKTAYEKYQLPEGVESKDVRVAKDRTDNKWKVSVNLGDKGQTSKHEISFDDGYSLFKAKTATREQIAAKYLTPEITNMLAAPAAKVEQTASMKR</sequence>
<dbReference type="InterPro" id="IPR016151">
    <property type="entry name" value="DNA_mismatch_repair_MutS_N"/>
</dbReference>
<reference evidence="3 4" key="1">
    <citation type="submission" date="2018-09" db="EMBL/GenBank/DDBJ databases">
        <title>Murine metabolic-syndrome-specific gut microbial biobank.</title>
        <authorList>
            <person name="Liu C."/>
        </authorList>
    </citation>
    <scope>NUCLEOTIDE SEQUENCE [LARGE SCALE GENOMIC DNA]</scope>
    <source>
        <strain evidence="3 4">0.1X-D8-26</strain>
    </source>
</reference>
<dbReference type="InterPro" id="IPR007695">
    <property type="entry name" value="DNA_mismatch_repair_MutS-lik_N"/>
</dbReference>
<dbReference type="Proteomes" id="UP000267159">
    <property type="component" value="Unassembled WGS sequence"/>
</dbReference>
<dbReference type="SUPFAM" id="SSF55271">
    <property type="entry name" value="DNA repair protein MutS, domain I"/>
    <property type="match status" value="1"/>
</dbReference>
<dbReference type="GO" id="GO:0006298">
    <property type="term" value="P:mismatch repair"/>
    <property type="evidence" value="ECO:0007669"/>
    <property type="project" value="InterPro"/>
</dbReference>
<dbReference type="RefSeq" id="WP_121765891.1">
    <property type="nucleotide sequence ID" value="NZ_RAZM01000005.1"/>
</dbReference>
<dbReference type="GO" id="GO:0005524">
    <property type="term" value="F:ATP binding"/>
    <property type="evidence" value="ECO:0007669"/>
    <property type="project" value="InterPro"/>
</dbReference>
<evidence type="ECO:0000256" key="1">
    <source>
        <dbReference type="SAM" id="MobiDB-lite"/>
    </source>
</evidence>
<comment type="caution">
    <text evidence="3">The sequence shown here is derived from an EMBL/GenBank/DDBJ whole genome shotgun (WGS) entry which is preliminary data.</text>
</comment>
<organism evidence="3 4">
    <name type="scientific">Bacteroides acidifaciens</name>
    <dbReference type="NCBI Taxonomy" id="85831"/>
    <lineage>
        <taxon>Bacteria</taxon>
        <taxon>Pseudomonadati</taxon>
        <taxon>Bacteroidota</taxon>
        <taxon>Bacteroidia</taxon>
        <taxon>Bacteroidales</taxon>
        <taxon>Bacteroidaceae</taxon>
        <taxon>Bacteroides</taxon>
    </lineage>
</organism>